<comment type="caution">
    <text evidence="3">The sequence shown here is derived from an EMBL/GenBank/DDBJ whole genome shotgun (WGS) entry which is preliminary data.</text>
</comment>
<organism evidence="3">
    <name type="scientific">Bacteroides fragilis</name>
    <dbReference type="NCBI Taxonomy" id="817"/>
    <lineage>
        <taxon>Bacteria</taxon>
        <taxon>Pseudomonadati</taxon>
        <taxon>Bacteroidota</taxon>
        <taxon>Bacteroidia</taxon>
        <taxon>Bacteroidales</taxon>
        <taxon>Bacteroidaceae</taxon>
        <taxon>Bacteroides</taxon>
    </lineage>
</organism>
<dbReference type="PROSITE" id="PS51257">
    <property type="entry name" value="PROKAR_LIPOPROTEIN"/>
    <property type="match status" value="1"/>
</dbReference>
<dbReference type="AlphaFoldDB" id="A0A0I9SB13"/>
<proteinExistence type="predicted"/>
<dbReference type="EMBL" id="JMZZ02000103">
    <property type="protein sequence ID" value="KFX75272.1"/>
    <property type="molecule type" value="Genomic_DNA"/>
</dbReference>
<name>A0A0I9SB13_BACFG</name>
<evidence type="ECO:0000256" key="1">
    <source>
        <dbReference type="SAM" id="MobiDB-lite"/>
    </source>
</evidence>
<evidence type="ECO:0000256" key="2">
    <source>
        <dbReference type="SAM" id="SignalP"/>
    </source>
</evidence>
<evidence type="ECO:0008006" key="4">
    <source>
        <dbReference type="Google" id="ProtNLM"/>
    </source>
</evidence>
<protein>
    <recommendedName>
        <fullName evidence="4">Lipoprotein</fullName>
    </recommendedName>
</protein>
<sequence>MNKITFLILCIALLCGCSTNHNIDSAIKDIYGSKVPPKEEDGAYIYVLNYLEKENKQDTDLVKLKDKIDKYTNSLSENLGSDVSSKSDANTSATSKDDCLSDFYKWETPSIRVVLISRKCLDDNGRDITIIVTNKG</sequence>
<feature type="compositionally biased region" description="Polar residues" evidence="1">
    <location>
        <begin position="75"/>
        <end position="94"/>
    </location>
</feature>
<reference evidence="3" key="2">
    <citation type="submission" date="2014-07" db="EMBL/GenBank/DDBJ databases">
        <title>Genetics and epidemiology of antimicrobial resistance in B. fragilis group.</title>
        <authorList>
            <person name="Sydenham T.V."/>
            <person name="Hasman H."/>
            <person name="Kemp M."/>
            <person name="Justesen U.S."/>
        </authorList>
    </citation>
    <scope>NUCLEOTIDE SEQUENCE [LARGE SCALE GENOMIC DNA]</scope>
    <source>
        <strain evidence="3">DCMOUH0018B</strain>
    </source>
</reference>
<gene>
    <name evidence="3" type="ORF">EE52_0207400</name>
</gene>
<reference evidence="3" key="1">
    <citation type="book" date="2014" name="THE 24TH EUROPEAN CONGRESS OF CLINICAL MICROBIOLOGY AND INFECTIOUS DISEASES" publisher="ECCMID 2014" city="Barcelona, Spain">
        <title>Identification of resistance genes in three multidrug-resistant Bacteroides fragilis isolates by whole genome sequencing.</title>
        <editorList>
            <person name="Unknown"/>
            <person name="A."/>
        </editorList>
        <authorList>
            <person name="Sydenham T.V."/>
            <person name="Hasman H."/>
            <person name="Wang M."/>
            <person name="Soki J."/>
            <person name="Nagy E."/>
            <person name="Justesen U.S."/>
        </authorList>
    </citation>
    <scope>NUCLEOTIDE SEQUENCE</scope>
    <source>
        <strain evidence="3">DCMOUH0018B</strain>
    </source>
</reference>
<keyword evidence="2" id="KW-0732">Signal</keyword>
<dbReference type="RefSeq" id="WP_044300065.1">
    <property type="nucleotide sequence ID" value="NZ_CAEUHN010000012.1"/>
</dbReference>
<dbReference type="PATRIC" id="fig|817.53.peg.1531"/>
<feature type="region of interest" description="Disordered" evidence="1">
    <location>
        <begin position="75"/>
        <end position="96"/>
    </location>
</feature>
<evidence type="ECO:0000313" key="3">
    <source>
        <dbReference type="EMBL" id="KFX75272.1"/>
    </source>
</evidence>
<accession>A0A0I9SB13</accession>
<feature type="chain" id="PRO_5044366844" description="Lipoprotein" evidence="2">
    <location>
        <begin position="23"/>
        <end position="136"/>
    </location>
</feature>
<feature type="signal peptide" evidence="2">
    <location>
        <begin position="1"/>
        <end position="22"/>
    </location>
</feature>